<name>A0A8J7FJC8_9NEIS</name>
<keyword evidence="3" id="KW-0731">Sigma factor</keyword>
<sequence>MMAWRGGDPTAFDTLYHRHRQRLLRFLIHETGSTAAGEEVFQEVWMTLIRQRESYQPLARFSTFLLGIAHSRLVDWFRRHSRHRWNSDLDTAAEVADHCPLPEQLAANRQLQQQLRNCLRQLPPEQREAFLLKEEHELGLHEIAELTRSAAETVKSRIRYAISKLRTCLSGATQHD</sequence>
<dbReference type="PANTHER" id="PTHR43133">
    <property type="entry name" value="RNA POLYMERASE ECF-TYPE SIGMA FACTO"/>
    <property type="match status" value="1"/>
</dbReference>
<evidence type="ECO:0000256" key="3">
    <source>
        <dbReference type="ARBA" id="ARBA00023082"/>
    </source>
</evidence>
<proteinExistence type="inferred from homology"/>
<evidence type="ECO:0000313" key="8">
    <source>
        <dbReference type="EMBL" id="MBE9610450.1"/>
    </source>
</evidence>
<comment type="similarity">
    <text evidence="1">Belongs to the sigma-70 factor family. ECF subfamily.</text>
</comment>
<gene>
    <name evidence="8" type="ORF">INR99_14005</name>
</gene>
<keyword evidence="9" id="KW-1185">Reference proteome</keyword>
<dbReference type="SUPFAM" id="SSF88659">
    <property type="entry name" value="Sigma3 and sigma4 domains of RNA polymerase sigma factors"/>
    <property type="match status" value="1"/>
</dbReference>
<keyword evidence="4" id="KW-0238">DNA-binding</keyword>
<dbReference type="GO" id="GO:0016987">
    <property type="term" value="F:sigma factor activity"/>
    <property type="evidence" value="ECO:0007669"/>
    <property type="project" value="UniProtKB-KW"/>
</dbReference>
<accession>A0A8J7FJC8</accession>
<dbReference type="InterPro" id="IPR036388">
    <property type="entry name" value="WH-like_DNA-bd_sf"/>
</dbReference>
<feature type="domain" description="RNA polymerase sigma-70 region 2" evidence="6">
    <location>
        <begin position="15"/>
        <end position="82"/>
    </location>
</feature>
<dbReference type="InterPro" id="IPR007627">
    <property type="entry name" value="RNA_pol_sigma70_r2"/>
</dbReference>
<dbReference type="NCBIfam" id="TIGR02937">
    <property type="entry name" value="sigma70-ECF"/>
    <property type="match status" value="1"/>
</dbReference>
<dbReference type="SUPFAM" id="SSF88946">
    <property type="entry name" value="Sigma2 domain of RNA polymerase sigma factors"/>
    <property type="match status" value="1"/>
</dbReference>
<evidence type="ECO:0000259" key="6">
    <source>
        <dbReference type="Pfam" id="PF04542"/>
    </source>
</evidence>
<protein>
    <submittedName>
        <fullName evidence="8">Sigma-70 family RNA polymerase sigma factor</fullName>
    </submittedName>
</protein>
<dbReference type="InterPro" id="IPR014284">
    <property type="entry name" value="RNA_pol_sigma-70_dom"/>
</dbReference>
<evidence type="ECO:0000313" key="9">
    <source>
        <dbReference type="Proteomes" id="UP000604481"/>
    </source>
</evidence>
<dbReference type="AlphaFoldDB" id="A0A8J7FJC8"/>
<organism evidence="8 9">
    <name type="scientific">Chitinilyticum piscinae</name>
    <dbReference type="NCBI Taxonomy" id="2866724"/>
    <lineage>
        <taxon>Bacteria</taxon>
        <taxon>Pseudomonadati</taxon>
        <taxon>Pseudomonadota</taxon>
        <taxon>Betaproteobacteria</taxon>
        <taxon>Neisseriales</taxon>
        <taxon>Chitinibacteraceae</taxon>
        <taxon>Chitinilyticum</taxon>
    </lineage>
</organism>
<evidence type="ECO:0000256" key="1">
    <source>
        <dbReference type="ARBA" id="ARBA00010641"/>
    </source>
</evidence>
<dbReference type="GO" id="GO:0006352">
    <property type="term" value="P:DNA-templated transcription initiation"/>
    <property type="evidence" value="ECO:0007669"/>
    <property type="project" value="InterPro"/>
</dbReference>
<reference evidence="8 9" key="1">
    <citation type="submission" date="2020-10" db="EMBL/GenBank/DDBJ databases">
        <title>The genome sequence of Chitinilyticum litopenaei 4Y14.</title>
        <authorList>
            <person name="Liu Y."/>
        </authorList>
    </citation>
    <scope>NUCLEOTIDE SEQUENCE [LARGE SCALE GENOMIC DNA]</scope>
    <source>
        <strain evidence="8 9">4Y14</strain>
    </source>
</reference>
<dbReference type="EMBL" id="JADFUA010000009">
    <property type="protein sequence ID" value="MBE9610450.1"/>
    <property type="molecule type" value="Genomic_DNA"/>
</dbReference>
<dbReference type="Pfam" id="PF04542">
    <property type="entry name" value="Sigma70_r2"/>
    <property type="match status" value="1"/>
</dbReference>
<evidence type="ECO:0000256" key="2">
    <source>
        <dbReference type="ARBA" id="ARBA00023015"/>
    </source>
</evidence>
<dbReference type="InterPro" id="IPR013249">
    <property type="entry name" value="RNA_pol_sigma70_r4_t2"/>
</dbReference>
<dbReference type="InterPro" id="IPR013324">
    <property type="entry name" value="RNA_pol_sigma_r3/r4-like"/>
</dbReference>
<evidence type="ECO:0000256" key="4">
    <source>
        <dbReference type="ARBA" id="ARBA00023125"/>
    </source>
</evidence>
<keyword evidence="5" id="KW-0804">Transcription</keyword>
<dbReference type="InterPro" id="IPR039425">
    <property type="entry name" value="RNA_pol_sigma-70-like"/>
</dbReference>
<evidence type="ECO:0000256" key="5">
    <source>
        <dbReference type="ARBA" id="ARBA00023163"/>
    </source>
</evidence>
<dbReference type="Gene3D" id="1.10.1740.10">
    <property type="match status" value="1"/>
</dbReference>
<feature type="domain" description="RNA polymerase sigma factor 70 region 4 type 2" evidence="7">
    <location>
        <begin position="113"/>
        <end position="165"/>
    </location>
</feature>
<evidence type="ECO:0000259" key="7">
    <source>
        <dbReference type="Pfam" id="PF08281"/>
    </source>
</evidence>
<dbReference type="CDD" id="cd06171">
    <property type="entry name" value="Sigma70_r4"/>
    <property type="match status" value="1"/>
</dbReference>
<keyword evidence="2" id="KW-0805">Transcription regulation</keyword>
<dbReference type="Pfam" id="PF08281">
    <property type="entry name" value="Sigma70_r4_2"/>
    <property type="match status" value="1"/>
</dbReference>
<dbReference type="Proteomes" id="UP000604481">
    <property type="component" value="Unassembled WGS sequence"/>
</dbReference>
<dbReference type="PANTHER" id="PTHR43133:SF8">
    <property type="entry name" value="RNA POLYMERASE SIGMA FACTOR HI_1459-RELATED"/>
    <property type="match status" value="1"/>
</dbReference>
<dbReference type="Gene3D" id="1.10.10.10">
    <property type="entry name" value="Winged helix-like DNA-binding domain superfamily/Winged helix DNA-binding domain"/>
    <property type="match status" value="1"/>
</dbReference>
<dbReference type="RefSeq" id="WP_194116994.1">
    <property type="nucleotide sequence ID" value="NZ_JADFUA010000009.1"/>
</dbReference>
<dbReference type="InterPro" id="IPR013325">
    <property type="entry name" value="RNA_pol_sigma_r2"/>
</dbReference>
<dbReference type="GO" id="GO:0003677">
    <property type="term" value="F:DNA binding"/>
    <property type="evidence" value="ECO:0007669"/>
    <property type="project" value="UniProtKB-KW"/>
</dbReference>
<comment type="caution">
    <text evidence="8">The sequence shown here is derived from an EMBL/GenBank/DDBJ whole genome shotgun (WGS) entry which is preliminary data.</text>
</comment>